<feature type="transmembrane region" description="Helical" evidence="8">
    <location>
        <begin position="535"/>
        <end position="556"/>
    </location>
</feature>
<gene>
    <name evidence="10" type="ORF">SAMN05444158_4904</name>
</gene>
<dbReference type="Pfam" id="PF00528">
    <property type="entry name" value="BPD_transp_1"/>
    <property type="match status" value="2"/>
</dbReference>
<dbReference type="InterPro" id="IPR000515">
    <property type="entry name" value="MetI-like"/>
</dbReference>
<keyword evidence="5 8" id="KW-0812">Transmembrane</keyword>
<dbReference type="AlphaFoldDB" id="A0A1H1YMK3"/>
<dbReference type="CDD" id="cd06261">
    <property type="entry name" value="TM_PBP2"/>
    <property type="match status" value="2"/>
</dbReference>
<keyword evidence="11" id="KW-1185">Reference proteome</keyword>
<evidence type="ECO:0000256" key="3">
    <source>
        <dbReference type="ARBA" id="ARBA00022475"/>
    </source>
</evidence>
<feature type="transmembrane region" description="Helical" evidence="8">
    <location>
        <begin position="492"/>
        <end position="515"/>
    </location>
</feature>
<evidence type="ECO:0000256" key="1">
    <source>
        <dbReference type="ARBA" id="ARBA00004429"/>
    </source>
</evidence>
<feature type="domain" description="ABC transmembrane type-1" evidence="9">
    <location>
        <begin position="366"/>
        <end position="556"/>
    </location>
</feature>
<evidence type="ECO:0000256" key="7">
    <source>
        <dbReference type="ARBA" id="ARBA00023136"/>
    </source>
</evidence>
<name>A0A1H1YMK3_9BRAD</name>
<feature type="transmembrane region" description="Helical" evidence="8">
    <location>
        <begin position="213"/>
        <end position="240"/>
    </location>
</feature>
<feature type="transmembrane region" description="Helical" evidence="8">
    <location>
        <begin position="104"/>
        <end position="124"/>
    </location>
</feature>
<dbReference type="PANTHER" id="PTHR43357:SF4">
    <property type="entry name" value="INNER MEMBRANE ABC TRANSPORTER PERMEASE PROTEIN YDCV"/>
    <property type="match status" value="1"/>
</dbReference>
<dbReference type="Gene3D" id="1.10.3720.10">
    <property type="entry name" value="MetI-like"/>
    <property type="match status" value="2"/>
</dbReference>
<evidence type="ECO:0000256" key="2">
    <source>
        <dbReference type="ARBA" id="ARBA00022448"/>
    </source>
</evidence>
<dbReference type="PROSITE" id="PS50928">
    <property type="entry name" value="ABC_TM1"/>
    <property type="match status" value="2"/>
</dbReference>
<feature type="transmembrane region" description="Helical" evidence="8">
    <location>
        <begin position="370"/>
        <end position="390"/>
    </location>
</feature>
<protein>
    <submittedName>
        <fullName evidence="10">Iron(III) transport system permease protein</fullName>
    </submittedName>
</protein>
<sequence length="573" mass="61811">MTITGSIDGTKGRFDWTKPVLWLFAAFLIVLIVLPLSWLAIYSVTDKANHPTLQNFITLFTDPDFVDPLLTTAIIAVSSAIICCAVAAPMGWLVSRTDMPGRQFIRALVTASFVTPPFLGAVAWELLAAPNSGLLNQLFRFITGAESDDHLFNIYSLTGIIFVISCYTFPFVFVLVANALDTMPGELEDASAILGGKAWTTARRITIPLALPALVAGALIAFLQAMTLFGSPAILALPAGFHTMTTKIWSLFQYPPKLELAAAAAVPLLLLTILLLQAQKFLLGRRSYSVVGGKYGAPRRVEMGKWRWAALAFCLVMLLNPVFLPYLALLNAAFSPNATTLVTPSTFTLHNIVFVFTELSSTGLALKNTVILGTATATIGTILALVIAYVTTRRVIAGWRVLGFLATAPVAVPGIVLGVGLFLSYTRPPFVLYGTLWILLIAFLTINLPSAYQQLQAAFTTIHPELEDASRILGATRLQSLRQIIAPLLRTGVIATWCFIFIGVMRELSAAIVLFTSQTKVLSVLIYDLNESGDLAAIAVLGISMLVITFAVVLAVNQIPMFGANASARLRNG</sequence>
<evidence type="ECO:0000313" key="11">
    <source>
        <dbReference type="Proteomes" id="UP000243904"/>
    </source>
</evidence>
<dbReference type="GO" id="GO:0055085">
    <property type="term" value="P:transmembrane transport"/>
    <property type="evidence" value="ECO:0007669"/>
    <property type="project" value="InterPro"/>
</dbReference>
<feature type="transmembrane region" description="Helical" evidence="8">
    <location>
        <begin position="69"/>
        <end position="92"/>
    </location>
</feature>
<evidence type="ECO:0000256" key="4">
    <source>
        <dbReference type="ARBA" id="ARBA00022519"/>
    </source>
</evidence>
<reference evidence="11" key="1">
    <citation type="submission" date="2016-10" db="EMBL/GenBank/DDBJ databases">
        <authorList>
            <person name="Varghese N."/>
            <person name="Submissions S."/>
        </authorList>
    </citation>
    <scope>NUCLEOTIDE SEQUENCE [LARGE SCALE GENOMIC DNA]</scope>
    <source>
        <strain evidence="11">GAS369</strain>
    </source>
</reference>
<dbReference type="InterPro" id="IPR035906">
    <property type="entry name" value="MetI-like_sf"/>
</dbReference>
<keyword evidence="7 8" id="KW-0472">Membrane</keyword>
<evidence type="ECO:0000259" key="9">
    <source>
        <dbReference type="PROSITE" id="PS50928"/>
    </source>
</evidence>
<comment type="subcellular location">
    <subcellularLocation>
        <location evidence="1">Cell inner membrane</location>
        <topology evidence="1">Multi-pass membrane protein</topology>
    </subcellularLocation>
    <subcellularLocation>
        <location evidence="8">Cell membrane</location>
        <topology evidence="8">Multi-pass membrane protein</topology>
    </subcellularLocation>
</comment>
<dbReference type="EMBL" id="LT629750">
    <property type="protein sequence ID" value="SDT22634.1"/>
    <property type="molecule type" value="Genomic_DNA"/>
</dbReference>
<dbReference type="GO" id="GO:0005886">
    <property type="term" value="C:plasma membrane"/>
    <property type="evidence" value="ECO:0007669"/>
    <property type="project" value="UniProtKB-SubCell"/>
</dbReference>
<feature type="transmembrane region" description="Helical" evidence="8">
    <location>
        <begin position="154"/>
        <end position="177"/>
    </location>
</feature>
<evidence type="ECO:0000313" key="10">
    <source>
        <dbReference type="EMBL" id="SDT22634.1"/>
    </source>
</evidence>
<feature type="transmembrane region" description="Helical" evidence="8">
    <location>
        <begin position="308"/>
        <end position="328"/>
    </location>
</feature>
<keyword evidence="6 8" id="KW-1133">Transmembrane helix</keyword>
<accession>A0A1H1YMK3</accession>
<dbReference type="RefSeq" id="WP_100384716.1">
    <property type="nucleotide sequence ID" value="NZ_LT629750.1"/>
</dbReference>
<comment type="similarity">
    <text evidence="8">Belongs to the binding-protein-dependent transport system permease family.</text>
</comment>
<evidence type="ECO:0000256" key="6">
    <source>
        <dbReference type="ARBA" id="ARBA00022989"/>
    </source>
</evidence>
<organism evidence="10 11">
    <name type="scientific">Bradyrhizobium canariense</name>
    <dbReference type="NCBI Taxonomy" id="255045"/>
    <lineage>
        <taxon>Bacteria</taxon>
        <taxon>Pseudomonadati</taxon>
        <taxon>Pseudomonadota</taxon>
        <taxon>Alphaproteobacteria</taxon>
        <taxon>Hyphomicrobiales</taxon>
        <taxon>Nitrobacteraceae</taxon>
        <taxon>Bradyrhizobium</taxon>
    </lineage>
</organism>
<evidence type="ECO:0000256" key="5">
    <source>
        <dbReference type="ARBA" id="ARBA00022692"/>
    </source>
</evidence>
<dbReference type="SUPFAM" id="SSF161098">
    <property type="entry name" value="MetI-like"/>
    <property type="match status" value="2"/>
</dbReference>
<keyword evidence="3" id="KW-1003">Cell membrane</keyword>
<proteinExistence type="inferred from homology"/>
<evidence type="ECO:0000256" key="8">
    <source>
        <dbReference type="RuleBase" id="RU363032"/>
    </source>
</evidence>
<dbReference type="PANTHER" id="PTHR43357">
    <property type="entry name" value="INNER MEMBRANE ABC TRANSPORTER PERMEASE PROTEIN YDCV"/>
    <property type="match status" value="1"/>
</dbReference>
<dbReference type="Proteomes" id="UP000243904">
    <property type="component" value="Chromosome I"/>
</dbReference>
<feature type="transmembrane region" description="Helical" evidence="8">
    <location>
        <begin position="20"/>
        <end position="41"/>
    </location>
</feature>
<feature type="transmembrane region" description="Helical" evidence="8">
    <location>
        <begin position="430"/>
        <end position="448"/>
    </location>
</feature>
<feature type="domain" description="ABC transmembrane type-1" evidence="9">
    <location>
        <begin position="69"/>
        <end position="279"/>
    </location>
</feature>
<keyword evidence="2 8" id="KW-0813">Transport</keyword>
<keyword evidence="4" id="KW-0997">Cell inner membrane</keyword>
<feature type="transmembrane region" description="Helical" evidence="8">
    <location>
        <begin position="260"/>
        <end position="278"/>
    </location>
</feature>
<feature type="transmembrane region" description="Helical" evidence="8">
    <location>
        <begin position="402"/>
        <end position="424"/>
    </location>
</feature>